<dbReference type="Proteomes" id="UP000728032">
    <property type="component" value="Unassembled WGS sequence"/>
</dbReference>
<dbReference type="PANTHER" id="PTHR38537:SF8">
    <property type="entry name" value="FILAMIN-A"/>
    <property type="match status" value="1"/>
</dbReference>
<comment type="similarity">
    <text evidence="1">Belongs to the filamin family.</text>
</comment>
<dbReference type="EMBL" id="OC923268">
    <property type="protein sequence ID" value="CAD7654745.1"/>
    <property type="molecule type" value="Genomic_DNA"/>
</dbReference>
<dbReference type="InterPro" id="IPR017868">
    <property type="entry name" value="Filamin/ABP280_repeat-like"/>
</dbReference>
<dbReference type="SUPFAM" id="SSF81296">
    <property type="entry name" value="E set domains"/>
    <property type="match status" value="2"/>
</dbReference>
<evidence type="ECO:0000256" key="3">
    <source>
        <dbReference type="PROSITE-ProRule" id="PRU00087"/>
    </source>
</evidence>
<dbReference type="Pfam" id="PF00630">
    <property type="entry name" value="Filamin"/>
    <property type="match status" value="2"/>
</dbReference>
<dbReference type="InterPro" id="IPR013783">
    <property type="entry name" value="Ig-like_fold"/>
</dbReference>
<dbReference type="InterPro" id="IPR014756">
    <property type="entry name" value="Ig_E-set"/>
</dbReference>
<dbReference type="PROSITE" id="PS50194">
    <property type="entry name" value="FILAMIN_REPEAT"/>
    <property type="match status" value="2"/>
</dbReference>
<evidence type="ECO:0000256" key="2">
    <source>
        <dbReference type="ARBA" id="ARBA00022737"/>
    </source>
</evidence>
<dbReference type="GO" id="GO:0030036">
    <property type="term" value="P:actin cytoskeleton organization"/>
    <property type="evidence" value="ECO:0007669"/>
    <property type="project" value="InterPro"/>
</dbReference>
<dbReference type="InterPro" id="IPR001298">
    <property type="entry name" value="Filamin/ABP280_rpt"/>
</dbReference>
<evidence type="ECO:0000256" key="4">
    <source>
        <dbReference type="SAM" id="MobiDB-lite"/>
    </source>
</evidence>
<feature type="non-terminal residue" evidence="5">
    <location>
        <position position="117"/>
    </location>
</feature>
<evidence type="ECO:0000313" key="5">
    <source>
        <dbReference type="EMBL" id="CAD7654745.1"/>
    </source>
</evidence>
<dbReference type="GO" id="GO:0051015">
    <property type="term" value="F:actin filament binding"/>
    <property type="evidence" value="ECO:0007669"/>
    <property type="project" value="InterPro"/>
</dbReference>
<sequence>MPTTEGTGSDKPTIVDNHDGTISVRYDPKQEGNYELQIKHNNEHIDGSPFKFYIDSTNKGTVTAFGPGLTHGAAGDPCAFTVYTKGAGAGNLQVAVEGPSKADIQCKDNKDGTISVS</sequence>
<gene>
    <name evidence="5" type="ORF">ONB1V03_LOCUS11390</name>
</gene>
<evidence type="ECO:0000256" key="1">
    <source>
        <dbReference type="ARBA" id="ARBA00009238"/>
    </source>
</evidence>
<reference evidence="5" key="1">
    <citation type="submission" date="2020-11" db="EMBL/GenBank/DDBJ databases">
        <authorList>
            <person name="Tran Van P."/>
        </authorList>
    </citation>
    <scope>NUCLEOTIDE SEQUENCE</scope>
</reference>
<dbReference type="Gene3D" id="2.60.40.10">
    <property type="entry name" value="Immunoglobulins"/>
    <property type="match status" value="2"/>
</dbReference>
<keyword evidence="2" id="KW-0677">Repeat</keyword>
<name>A0A7R9M6Z0_9ACAR</name>
<feature type="repeat" description="Filamin" evidence="3">
    <location>
        <begin position="54"/>
        <end position="117"/>
    </location>
</feature>
<dbReference type="PANTHER" id="PTHR38537">
    <property type="entry name" value="JITTERBUG, ISOFORM N"/>
    <property type="match status" value="1"/>
</dbReference>
<feature type="region of interest" description="Disordered" evidence="4">
    <location>
        <begin position="1"/>
        <end position="22"/>
    </location>
</feature>
<accession>A0A7R9M6Z0</accession>
<dbReference type="OrthoDB" id="5334309at2759"/>
<dbReference type="SMART" id="SM00557">
    <property type="entry name" value="IG_FLMN"/>
    <property type="match status" value="2"/>
</dbReference>
<protein>
    <submittedName>
        <fullName evidence="5">Uncharacterized protein</fullName>
    </submittedName>
</protein>
<organism evidence="5">
    <name type="scientific">Oppiella nova</name>
    <dbReference type="NCBI Taxonomy" id="334625"/>
    <lineage>
        <taxon>Eukaryota</taxon>
        <taxon>Metazoa</taxon>
        <taxon>Ecdysozoa</taxon>
        <taxon>Arthropoda</taxon>
        <taxon>Chelicerata</taxon>
        <taxon>Arachnida</taxon>
        <taxon>Acari</taxon>
        <taxon>Acariformes</taxon>
        <taxon>Sarcoptiformes</taxon>
        <taxon>Oribatida</taxon>
        <taxon>Brachypylina</taxon>
        <taxon>Oppioidea</taxon>
        <taxon>Oppiidae</taxon>
        <taxon>Oppiella</taxon>
    </lineage>
</organism>
<dbReference type="InterPro" id="IPR044801">
    <property type="entry name" value="Filamin"/>
</dbReference>
<dbReference type="EMBL" id="CAJPVJ010008443">
    <property type="protein sequence ID" value="CAG2171932.1"/>
    <property type="molecule type" value="Genomic_DNA"/>
</dbReference>
<dbReference type="AlphaFoldDB" id="A0A7R9M6Z0"/>
<keyword evidence="6" id="KW-1185">Reference proteome</keyword>
<proteinExistence type="inferred from homology"/>
<feature type="repeat" description="Filamin" evidence="3">
    <location>
        <begin position="1"/>
        <end position="54"/>
    </location>
</feature>
<evidence type="ECO:0000313" key="6">
    <source>
        <dbReference type="Proteomes" id="UP000728032"/>
    </source>
</evidence>